<organism evidence="1 2">
    <name type="scientific">Pristionchus pacificus</name>
    <name type="common">Parasitic nematode worm</name>
    <dbReference type="NCBI Taxonomy" id="54126"/>
    <lineage>
        <taxon>Eukaryota</taxon>
        <taxon>Metazoa</taxon>
        <taxon>Ecdysozoa</taxon>
        <taxon>Nematoda</taxon>
        <taxon>Chromadorea</taxon>
        <taxon>Rhabditida</taxon>
        <taxon>Rhabditina</taxon>
        <taxon>Diplogasteromorpha</taxon>
        <taxon>Diplogasteroidea</taxon>
        <taxon>Neodiplogasteridae</taxon>
        <taxon>Pristionchus</taxon>
    </lineage>
</organism>
<gene>
    <name evidence="1" type="primary">WBGene00095612</name>
</gene>
<dbReference type="Proteomes" id="UP000005239">
    <property type="component" value="Unassembled WGS sequence"/>
</dbReference>
<dbReference type="InterPro" id="IPR007284">
    <property type="entry name" value="Ground-like_dom"/>
</dbReference>
<reference evidence="2" key="1">
    <citation type="journal article" date="2008" name="Nat. Genet.">
        <title>The Pristionchus pacificus genome provides a unique perspective on nematode lifestyle and parasitism.</title>
        <authorList>
            <person name="Dieterich C."/>
            <person name="Clifton S.W."/>
            <person name="Schuster L.N."/>
            <person name="Chinwalla A."/>
            <person name="Delehaunty K."/>
            <person name="Dinkelacker I."/>
            <person name="Fulton L."/>
            <person name="Fulton R."/>
            <person name="Godfrey J."/>
            <person name="Minx P."/>
            <person name="Mitreva M."/>
            <person name="Roeseler W."/>
            <person name="Tian H."/>
            <person name="Witte H."/>
            <person name="Yang S.P."/>
            <person name="Wilson R.K."/>
            <person name="Sommer R.J."/>
        </authorList>
    </citation>
    <scope>NUCLEOTIDE SEQUENCE [LARGE SCALE GENOMIC DNA]</scope>
    <source>
        <strain evidence="2">PS312</strain>
    </source>
</reference>
<dbReference type="EnsemblMetazoa" id="PPA06058.1">
    <property type="protein sequence ID" value="PPA06058.1"/>
    <property type="gene ID" value="WBGene00095612"/>
</dbReference>
<evidence type="ECO:0000313" key="1">
    <source>
        <dbReference type="EnsemblMetazoa" id="PPA06058.1"/>
    </source>
</evidence>
<keyword evidence="2" id="KW-1185">Reference proteome</keyword>
<dbReference type="OrthoDB" id="5843663at2759"/>
<proteinExistence type="predicted"/>
<reference evidence="1" key="2">
    <citation type="submission" date="2022-06" db="UniProtKB">
        <authorList>
            <consortium name="EnsemblMetazoa"/>
        </authorList>
    </citation>
    <scope>IDENTIFICATION</scope>
    <source>
        <strain evidence="1">PS312</strain>
    </source>
</reference>
<accession>A0A8R1U5H2</accession>
<dbReference type="AlphaFoldDB" id="A0A454XUL8"/>
<sequence length="210" mass="22085">MHLPLLLILSSSLVSSSWFGLGGANGGCPAAGSTCSCSIPCASYLGMSGGFGPGGGGGGGFGGAGAYPTGGRGGGAYATAPFRSKRERILAQKEDAVETRYEDEVEEETLTGTNPFRSRAHGSKITREAELEGFSEDHLCNSPTLKKILKANIVDNADQSRNLIQKALRLESKHDFVVICTPNPFGFTATRDTEYCSVSSIVHSCYVFAF</sequence>
<name>A0A454XUL8_PRIPA</name>
<dbReference type="Pfam" id="PF04155">
    <property type="entry name" value="Ground-like"/>
    <property type="match status" value="1"/>
</dbReference>
<accession>A0A454XUL8</accession>
<protein>
    <submittedName>
        <fullName evidence="1">Ground-like domain-containing protein</fullName>
    </submittedName>
</protein>
<dbReference type="OMA" id="NGHNCHV"/>
<evidence type="ECO:0000313" key="2">
    <source>
        <dbReference type="Proteomes" id="UP000005239"/>
    </source>
</evidence>